<dbReference type="KEGG" id="clj:CLJU_c22490"/>
<dbReference type="PANTHER" id="PTHR43792:SF1">
    <property type="entry name" value="N-ACETYLTRANSFERASE DOMAIN-CONTAINING PROTEIN"/>
    <property type="match status" value="1"/>
</dbReference>
<dbReference type="OrthoDB" id="9785602at2"/>
<dbReference type="InterPro" id="IPR000182">
    <property type="entry name" value="GNAT_dom"/>
</dbReference>
<dbReference type="AlphaFoldDB" id="D8GKG9"/>
<dbReference type="InterPro" id="IPR051531">
    <property type="entry name" value="N-acetyltransferase"/>
</dbReference>
<dbReference type="InterPro" id="IPR016181">
    <property type="entry name" value="Acyl_CoA_acyltransferase"/>
</dbReference>
<keyword evidence="5" id="KW-1185">Reference proteome</keyword>
<dbReference type="SUPFAM" id="SSF55729">
    <property type="entry name" value="Acyl-CoA N-acyltransferases (Nat)"/>
    <property type="match status" value="1"/>
</dbReference>
<dbReference type="EMBL" id="CP001666">
    <property type="protein sequence ID" value="ADK15309.1"/>
    <property type="molecule type" value="Genomic_DNA"/>
</dbReference>
<name>D8GKG9_CLOLD</name>
<evidence type="ECO:0000313" key="3">
    <source>
        <dbReference type="EMBL" id="OAA88406.1"/>
    </source>
</evidence>
<dbReference type="PROSITE" id="PS51186">
    <property type="entry name" value="GNAT"/>
    <property type="match status" value="1"/>
</dbReference>
<protein>
    <submittedName>
        <fullName evidence="3">Ribosomal-protein-L7/L12-serine acetyltransferase</fullName>
    </submittedName>
</protein>
<dbReference type="EMBL" id="LITS01000004">
    <property type="protein sequence ID" value="OAA88406.1"/>
    <property type="molecule type" value="Genomic_DNA"/>
</dbReference>
<dbReference type="Proteomes" id="UP000077020">
    <property type="component" value="Unassembled WGS sequence"/>
</dbReference>
<dbReference type="CDD" id="cd04301">
    <property type="entry name" value="NAT_SF"/>
    <property type="match status" value="1"/>
</dbReference>
<evidence type="ECO:0000313" key="2">
    <source>
        <dbReference type="EMBL" id="ADK15309.1"/>
    </source>
</evidence>
<organism evidence="2 4">
    <name type="scientific">Clostridium ljungdahlii (strain ATCC 55383 / DSM 13528 / PETC)</name>
    <dbReference type="NCBI Taxonomy" id="748727"/>
    <lineage>
        <taxon>Bacteria</taxon>
        <taxon>Bacillati</taxon>
        <taxon>Bacillota</taxon>
        <taxon>Clostridia</taxon>
        <taxon>Eubacteriales</taxon>
        <taxon>Clostridiaceae</taxon>
        <taxon>Clostridium</taxon>
    </lineage>
</organism>
<dbReference type="Gene3D" id="3.40.630.30">
    <property type="match status" value="1"/>
</dbReference>
<sequence>MAIEEINNKYAIQLIEILNTDNVLQEKLGSRKCIISKDEFIKHNNEWSENTNSEIFAIVLNNNAIGMISLSYQSVEEKKAKIGYWIGSRYWGKGYASKAFSQILEYAKRKEIKYLSAKIVKDNLASRKIWAKYGAKMELIRDKMYVSIVL</sequence>
<evidence type="ECO:0000313" key="4">
    <source>
        <dbReference type="Proteomes" id="UP000001656"/>
    </source>
</evidence>
<dbReference type="STRING" id="748727.CLJU_c22490"/>
<dbReference type="PATRIC" id="fig|748727.19.peg.2762"/>
<dbReference type="GO" id="GO:0016747">
    <property type="term" value="F:acyltransferase activity, transferring groups other than amino-acyl groups"/>
    <property type="evidence" value="ECO:0007669"/>
    <property type="project" value="InterPro"/>
</dbReference>
<feature type="domain" description="N-acetyltransferase" evidence="1">
    <location>
        <begin position="1"/>
        <end position="150"/>
    </location>
</feature>
<dbReference type="PANTHER" id="PTHR43792">
    <property type="entry name" value="GNAT FAMILY, PUTATIVE (AFU_ORTHOLOGUE AFUA_3G00765)-RELATED-RELATED"/>
    <property type="match status" value="1"/>
</dbReference>
<dbReference type="Pfam" id="PF13302">
    <property type="entry name" value="Acetyltransf_3"/>
    <property type="match status" value="1"/>
</dbReference>
<reference evidence="3 5" key="3">
    <citation type="journal article" date="2016" name="Biotechnol. Bioeng.">
        <title>Traits of selected Clostridium strains for syngas fermentation to ethanol.</title>
        <authorList>
            <person name="Martin M.E."/>
            <person name="Richter H."/>
            <person name="Saha S."/>
            <person name="Angenent L.T."/>
        </authorList>
    </citation>
    <scope>NUCLEOTIDE SEQUENCE [LARGE SCALE GENOMIC DNA]</scope>
    <source>
        <strain evidence="3 5">PETC</strain>
    </source>
</reference>
<reference evidence="2" key="1">
    <citation type="submission" date="2009-07" db="EMBL/GenBank/DDBJ databases">
        <authorList>
            <person name="Koepke M."/>
            <person name="Hujer S."/>
            <person name="Held C."/>
            <person name="Wiezer A."/>
            <person name="Liesegang H."/>
            <person name="Ehrenreich A."/>
            <person name="Gottschalk G."/>
            <person name="Duerre P."/>
        </authorList>
    </citation>
    <scope>NUCLEOTIDE SEQUENCE</scope>
    <source>
        <strain evidence="2">DSM 13528</strain>
    </source>
</reference>
<dbReference type="HOGENOM" id="CLU_1701216_0_0_9"/>
<dbReference type="RefSeq" id="WP_013238899.1">
    <property type="nucleotide sequence ID" value="NC_014328.1"/>
</dbReference>
<evidence type="ECO:0000259" key="1">
    <source>
        <dbReference type="PROSITE" id="PS51186"/>
    </source>
</evidence>
<reference evidence="2 4" key="2">
    <citation type="journal article" date="2010" name="Proc. Natl. Acad. Sci. U.S.A.">
        <title>Clostridium ljungdahlii represents a microbial production platform based on syngas.</title>
        <authorList>
            <person name="Kopke M."/>
            <person name="Held C."/>
            <person name="Hujer S."/>
            <person name="Liesegang H."/>
            <person name="Wiezer A."/>
            <person name="Wollherr A."/>
            <person name="Ehrenreich A."/>
            <person name="Liebl W."/>
            <person name="Gottschalk G."/>
            <person name="Durre P."/>
        </authorList>
    </citation>
    <scope>NUCLEOTIDE SEQUENCE [LARGE SCALE GENOMIC DNA]</scope>
    <source>
        <strain evidence="4">ATCC 55383 / DSM 13528 / PETC</strain>
        <strain evidence="2">DSM 13528</strain>
    </source>
</reference>
<evidence type="ECO:0000313" key="5">
    <source>
        <dbReference type="Proteomes" id="UP000077020"/>
    </source>
</evidence>
<dbReference type="Proteomes" id="UP000001656">
    <property type="component" value="Chromosome"/>
</dbReference>
<proteinExistence type="predicted"/>
<accession>D8GKG9</accession>
<gene>
    <name evidence="2" type="ordered locus">CLJU_c22490</name>
    <name evidence="3" type="ORF">WX45_02726</name>
</gene>
<dbReference type="eggNOG" id="COG1670">
    <property type="taxonomic scope" value="Bacteria"/>
</dbReference>